<keyword evidence="4" id="KW-1185">Reference proteome</keyword>
<sequence length="122" mass="11814">MNTKLAALLAFVAAAGVARAQTTITAIATSTAGVGDEISSIIESITGDQSSESESSTSSESSESSSSSSSKSSSSSTESESSSSASETDTDTSAGVSHMNGNMAAQAAGAAVVAGLAFVSFL</sequence>
<name>A0A9W8AJ21_9FUNG</name>
<gene>
    <name evidence="3" type="ORF">IWQ60_000117</name>
</gene>
<feature type="chain" id="PRO_5040824644" evidence="2">
    <location>
        <begin position="21"/>
        <end position="122"/>
    </location>
</feature>
<accession>A0A9W8AJ21</accession>
<organism evidence="3 4">
    <name type="scientific">Tieghemiomyces parasiticus</name>
    <dbReference type="NCBI Taxonomy" id="78921"/>
    <lineage>
        <taxon>Eukaryota</taxon>
        <taxon>Fungi</taxon>
        <taxon>Fungi incertae sedis</taxon>
        <taxon>Zoopagomycota</taxon>
        <taxon>Kickxellomycotina</taxon>
        <taxon>Dimargaritomycetes</taxon>
        <taxon>Dimargaritales</taxon>
        <taxon>Dimargaritaceae</taxon>
        <taxon>Tieghemiomyces</taxon>
    </lineage>
</organism>
<proteinExistence type="predicted"/>
<feature type="signal peptide" evidence="2">
    <location>
        <begin position="1"/>
        <end position="20"/>
    </location>
</feature>
<reference evidence="3" key="1">
    <citation type="submission" date="2022-07" db="EMBL/GenBank/DDBJ databases">
        <title>Phylogenomic reconstructions and comparative analyses of Kickxellomycotina fungi.</title>
        <authorList>
            <person name="Reynolds N.K."/>
            <person name="Stajich J.E."/>
            <person name="Barry K."/>
            <person name="Grigoriev I.V."/>
            <person name="Crous P."/>
            <person name="Smith M.E."/>
        </authorList>
    </citation>
    <scope>NUCLEOTIDE SEQUENCE</scope>
    <source>
        <strain evidence="3">RSA 861</strain>
    </source>
</reference>
<keyword evidence="2" id="KW-0732">Signal</keyword>
<evidence type="ECO:0000313" key="4">
    <source>
        <dbReference type="Proteomes" id="UP001150569"/>
    </source>
</evidence>
<evidence type="ECO:0000256" key="2">
    <source>
        <dbReference type="SAM" id="SignalP"/>
    </source>
</evidence>
<feature type="compositionally biased region" description="Low complexity" evidence="1">
    <location>
        <begin position="50"/>
        <end position="93"/>
    </location>
</feature>
<evidence type="ECO:0000256" key="1">
    <source>
        <dbReference type="SAM" id="MobiDB-lite"/>
    </source>
</evidence>
<dbReference type="Proteomes" id="UP001150569">
    <property type="component" value="Unassembled WGS sequence"/>
</dbReference>
<comment type="caution">
    <text evidence="3">The sequence shown here is derived from an EMBL/GenBank/DDBJ whole genome shotgun (WGS) entry which is preliminary data.</text>
</comment>
<dbReference type="EMBL" id="JANBPT010000003">
    <property type="protein sequence ID" value="KAJ1930609.1"/>
    <property type="molecule type" value="Genomic_DNA"/>
</dbReference>
<protein>
    <submittedName>
        <fullName evidence="3">Uncharacterized protein</fullName>
    </submittedName>
</protein>
<feature type="region of interest" description="Disordered" evidence="1">
    <location>
        <begin position="40"/>
        <end position="98"/>
    </location>
</feature>
<dbReference type="AlphaFoldDB" id="A0A9W8AJ21"/>
<evidence type="ECO:0000313" key="3">
    <source>
        <dbReference type="EMBL" id="KAJ1930609.1"/>
    </source>
</evidence>